<dbReference type="AlphaFoldDB" id="A0A1M4WBG6"/>
<evidence type="ECO:0000313" key="1">
    <source>
        <dbReference type="EMBL" id="SHE78515.1"/>
    </source>
</evidence>
<keyword evidence="2" id="KW-1185">Reference proteome</keyword>
<organism evidence="1 2">
    <name type="scientific">Caldanaerobius fijiensis DSM 17918</name>
    <dbReference type="NCBI Taxonomy" id="1121256"/>
    <lineage>
        <taxon>Bacteria</taxon>
        <taxon>Bacillati</taxon>
        <taxon>Bacillota</taxon>
        <taxon>Clostridia</taxon>
        <taxon>Thermoanaerobacterales</taxon>
        <taxon>Thermoanaerobacteraceae</taxon>
        <taxon>Caldanaerobius</taxon>
    </lineage>
</organism>
<reference evidence="1 2" key="1">
    <citation type="submission" date="2016-11" db="EMBL/GenBank/DDBJ databases">
        <authorList>
            <person name="Jaros S."/>
            <person name="Januszkiewicz K."/>
            <person name="Wedrychowicz H."/>
        </authorList>
    </citation>
    <scope>NUCLEOTIDE SEQUENCE [LARGE SCALE GENOMIC DNA]</scope>
    <source>
        <strain evidence="1 2">DSM 17918</strain>
    </source>
</reference>
<gene>
    <name evidence="1" type="ORF">SAMN02746089_00812</name>
</gene>
<protein>
    <submittedName>
        <fullName evidence="1">Putative transposase</fullName>
    </submittedName>
</protein>
<evidence type="ECO:0000313" key="2">
    <source>
        <dbReference type="Proteomes" id="UP000184088"/>
    </source>
</evidence>
<name>A0A1M4WBG6_9THEO</name>
<sequence length="43" mass="5050">MKLQKSNPDFKQRVIQFKLNPDKRQSIILNSLTYASSKLWNVA</sequence>
<proteinExistence type="predicted"/>
<dbReference type="EMBL" id="FQVH01000005">
    <property type="protein sequence ID" value="SHE78515.1"/>
    <property type="molecule type" value="Genomic_DNA"/>
</dbReference>
<accession>A0A1M4WBG6</accession>
<feature type="non-terminal residue" evidence="1">
    <location>
        <position position="43"/>
    </location>
</feature>
<dbReference type="Proteomes" id="UP000184088">
    <property type="component" value="Unassembled WGS sequence"/>
</dbReference>